<dbReference type="Gene3D" id="1.10.760.10">
    <property type="entry name" value="Cytochrome c-like domain"/>
    <property type="match status" value="2"/>
</dbReference>
<keyword evidence="6" id="KW-0560">Oxidoreductase</keyword>
<dbReference type="InterPro" id="IPR026259">
    <property type="entry name" value="MauG/Cytc_peroxidase"/>
</dbReference>
<proteinExistence type="predicted"/>
<dbReference type="InterPro" id="IPR051395">
    <property type="entry name" value="Cytochrome_c_Peroxidase/MauG"/>
</dbReference>
<evidence type="ECO:0000313" key="12">
    <source>
        <dbReference type="Proteomes" id="UP001056291"/>
    </source>
</evidence>
<dbReference type="PIRSF" id="PIRSF000294">
    <property type="entry name" value="Cytochrome-c_peroxidase"/>
    <property type="match status" value="1"/>
</dbReference>
<dbReference type="InterPro" id="IPR004852">
    <property type="entry name" value="Di-haem_cyt_c_peroxidsae"/>
</dbReference>
<dbReference type="InterPro" id="IPR009056">
    <property type="entry name" value="Cyt_c-like_dom"/>
</dbReference>
<protein>
    <recommendedName>
        <fullName evidence="10">Cytochrome c domain-containing protein</fullName>
    </recommendedName>
</protein>
<evidence type="ECO:0000313" key="11">
    <source>
        <dbReference type="EMBL" id="USG61616.1"/>
    </source>
</evidence>
<dbReference type="Pfam" id="PF03150">
    <property type="entry name" value="CCP_MauG"/>
    <property type="match status" value="1"/>
</dbReference>
<dbReference type="Proteomes" id="UP001056291">
    <property type="component" value="Chromosome"/>
</dbReference>
<keyword evidence="2 8" id="KW-0349">Heme</keyword>
<evidence type="ECO:0000256" key="2">
    <source>
        <dbReference type="ARBA" id="ARBA00022617"/>
    </source>
</evidence>
<keyword evidence="12" id="KW-1185">Reference proteome</keyword>
<dbReference type="SUPFAM" id="SSF46626">
    <property type="entry name" value="Cytochrome c"/>
    <property type="match status" value="2"/>
</dbReference>
<evidence type="ECO:0000259" key="10">
    <source>
        <dbReference type="PROSITE" id="PS51007"/>
    </source>
</evidence>
<gene>
    <name evidence="11" type="ORF">NBZ79_01320</name>
</gene>
<feature type="domain" description="Cytochrome c" evidence="10">
    <location>
        <begin position="224"/>
        <end position="380"/>
    </location>
</feature>
<dbReference type="EMBL" id="CP098747">
    <property type="protein sequence ID" value="USG61616.1"/>
    <property type="molecule type" value="Genomic_DNA"/>
</dbReference>
<dbReference type="PROSITE" id="PS51007">
    <property type="entry name" value="CYTC"/>
    <property type="match status" value="2"/>
</dbReference>
<comment type="subcellular location">
    <subcellularLocation>
        <location evidence="1">Periplasm</location>
    </subcellularLocation>
</comment>
<evidence type="ECO:0000256" key="9">
    <source>
        <dbReference type="SAM" id="SignalP"/>
    </source>
</evidence>
<keyword evidence="7 8" id="KW-0408">Iron</keyword>
<sequence length="398" mass="43519">MPRTFKCAALILAYFGLVGFASASDTGPIYNTVEISSILSHGPWPPSISPDPSNRFSGDHNAIKFGNLLFKDQRLSRGNILACASCHQPDRLFMDGVSLNRGHQLLVRHTPSLANLRWATWFGWDGASDNLWAQSIRPILTPAEMDSSAAHVKNLIANDLALSCGFETTFSVSAADTDPEELLILVGKALSAYQETLVTAPTEFDTFVSALSQNNRTGMAAYPASAQRGLKIFIGKGRCNLCHFGPLFTNGEFGDIGIPHFVGKGKVDKGRFGGIAQLSNTPYNLLGRYSDGSPRDAIRTQHVKSQFRNFGEFKVPSLRNVADTGPYMHNGSLATLEDVIDHYSEINEDRLHSDGEKILRPLNLTVSEKGDLIAFLQTLSAPIRVTDETELEIESCEE</sequence>
<name>A0ABY4WAC8_9PROT</name>
<accession>A0ABY4WAC8</accession>
<evidence type="ECO:0000256" key="1">
    <source>
        <dbReference type="ARBA" id="ARBA00004418"/>
    </source>
</evidence>
<feature type="chain" id="PRO_5046525535" description="Cytochrome c domain-containing protein" evidence="9">
    <location>
        <begin position="24"/>
        <end position="398"/>
    </location>
</feature>
<keyword evidence="4 9" id="KW-0732">Signal</keyword>
<evidence type="ECO:0000256" key="7">
    <source>
        <dbReference type="ARBA" id="ARBA00023004"/>
    </source>
</evidence>
<reference evidence="11" key="1">
    <citation type="submission" date="2022-06" db="EMBL/GenBank/DDBJ databases">
        <title>Sneathiella actinostolidae sp. nov., isolated from a sea anemonein the Western Pacific Ocean.</title>
        <authorList>
            <person name="Wei M.J."/>
        </authorList>
    </citation>
    <scope>NUCLEOTIDE SEQUENCE</scope>
    <source>
        <strain evidence="11">PHK-P5</strain>
    </source>
</reference>
<keyword evidence="5" id="KW-0574">Periplasm</keyword>
<organism evidence="11 12">
    <name type="scientific">Sneathiella marina</name>
    <dbReference type="NCBI Taxonomy" id="2950108"/>
    <lineage>
        <taxon>Bacteria</taxon>
        <taxon>Pseudomonadati</taxon>
        <taxon>Pseudomonadota</taxon>
        <taxon>Alphaproteobacteria</taxon>
        <taxon>Sneathiellales</taxon>
        <taxon>Sneathiellaceae</taxon>
        <taxon>Sneathiella</taxon>
    </lineage>
</organism>
<feature type="domain" description="Cytochrome c" evidence="10">
    <location>
        <begin position="61"/>
        <end position="190"/>
    </location>
</feature>
<keyword evidence="3 8" id="KW-0479">Metal-binding</keyword>
<evidence type="ECO:0000256" key="3">
    <source>
        <dbReference type="ARBA" id="ARBA00022723"/>
    </source>
</evidence>
<evidence type="ECO:0000256" key="5">
    <source>
        <dbReference type="ARBA" id="ARBA00022764"/>
    </source>
</evidence>
<dbReference type="PANTHER" id="PTHR30600:SF10">
    <property type="entry name" value="BLL6722 PROTEIN"/>
    <property type="match status" value="1"/>
</dbReference>
<dbReference type="InterPro" id="IPR036909">
    <property type="entry name" value="Cyt_c-like_dom_sf"/>
</dbReference>
<evidence type="ECO:0000256" key="8">
    <source>
        <dbReference type="PROSITE-ProRule" id="PRU00433"/>
    </source>
</evidence>
<evidence type="ECO:0000256" key="6">
    <source>
        <dbReference type="ARBA" id="ARBA00023002"/>
    </source>
</evidence>
<dbReference type="PANTHER" id="PTHR30600">
    <property type="entry name" value="CYTOCHROME C PEROXIDASE-RELATED"/>
    <property type="match status" value="1"/>
</dbReference>
<evidence type="ECO:0000256" key="4">
    <source>
        <dbReference type="ARBA" id="ARBA00022729"/>
    </source>
</evidence>
<dbReference type="RefSeq" id="WP_251934743.1">
    <property type="nucleotide sequence ID" value="NZ_CP098747.1"/>
</dbReference>
<feature type="signal peptide" evidence="9">
    <location>
        <begin position="1"/>
        <end position="23"/>
    </location>
</feature>